<feature type="region of interest" description="Disordered" evidence="8">
    <location>
        <begin position="61"/>
        <end position="239"/>
    </location>
</feature>
<feature type="compositionally biased region" description="Basic and acidic residues" evidence="8">
    <location>
        <begin position="156"/>
        <end position="169"/>
    </location>
</feature>
<evidence type="ECO:0000256" key="6">
    <source>
        <dbReference type="ARBA" id="ARBA00023125"/>
    </source>
</evidence>
<sequence>ECDYRVVMLNIELGMGEEEDILFLGCYAVRSSKKRKAKNGSEDEEDDADRLLRMADAALNEEICDISEEDGDDPSEVSDVEDIGDNANGNVTGKSQRKTRSAKSAVSKPNGSAFLKRLESKKPNSEEKSSKESSRKKSCKKEEDQGRSDEGEEDDVPRTRISKKEKELAELVSSAQKLLESSSSDEEKSSASNDVPVKKGNQPKRKRRLVASDSDASIGEQSDSDEDVKPEDDDDEDEIVIAKPKSKRKKILELDSFKTYNDRHAALENWYNCEGMDEGGVEIMVSKSNHNLSVPSVMIIGYDMFRILTHDEDEAKKKRGQPRKPPSKRNKRLLKLQQQFREYLQDPGPDLVVCDEAHKLKNDESALSKTM</sequence>
<keyword evidence="10" id="KW-1185">Reference proteome</keyword>
<dbReference type="Proteomes" id="UP000230423">
    <property type="component" value="Unassembled WGS sequence"/>
</dbReference>
<keyword evidence="6" id="KW-0238">DNA-binding</keyword>
<dbReference type="AlphaFoldDB" id="A0A2G9THQ3"/>
<gene>
    <name evidence="9" type="ORF">TELCIR_21099</name>
</gene>
<dbReference type="PANTHER" id="PTHR45797:SF3">
    <property type="entry name" value="TRANSCRIPTIONAL REGULATOR ATRX HOMOLOG"/>
    <property type="match status" value="1"/>
</dbReference>
<dbReference type="GO" id="GO:0005524">
    <property type="term" value="F:ATP binding"/>
    <property type="evidence" value="ECO:0007669"/>
    <property type="project" value="UniProtKB-KW"/>
</dbReference>
<dbReference type="GO" id="GO:0003677">
    <property type="term" value="F:DNA binding"/>
    <property type="evidence" value="ECO:0007669"/>
    <property type="project" value="UniProtKB-KW"/>
</dbReference>
<accession>A0A2G9THQ3</accession>
<feature type="compositionally biased region" description="Basic and acidic residues" evidence="8">
    <location>
        <begin position="116"/>
        <end position="149"/>
    </location>
</feature>
<evidence type="ECO:0000313" key="10">
    <source>
        <dbReference type="Proteomes" id="UP000230423"/>
    </source>
</evidence>
<feature type="non-terminal residue" evidence="9">
    <location>
        <position position="371"/>
    </location>
</feature>
<reference evidence="9 10" key="1">
    <citation type="submission" date="2015-09" db="EMBL/GenBank/DDBJ databases">
        <title>Draft genome of the parasitic nematode Teladorsagia circumcincta isolate WARC Sus (inbred).</title>
        <authorList>
            <person name="Mitreva M."/>
        </authorList>
    </citation>
    <scope>NUCLEOTIDE SEQUENCE [LARGE SCALE GENOMIC DNA]</scope>
    <source>
        <strain evidence="9 10">S</strain>
    </source>
</reference>
<dbReference type="OrthoDB" id="2020972at2759"/>
<organism evidence="9 10">
    <name type="scientific">Teladorsagia circumcincta</name>
    <name type="common">Brown stomach worm</name>
    <name type="synonym">Ostertagia circumcincta</name>
    <dbReference type="NCBI Taxonomy" id="45464"/>
    <lineage>
        <taxon>Eukaryota</taxon>
        <taxon>Metazoa</taxon>
        <taxon>Ecdysozoa</taxon>
        <taxon>Nematoda</taxon>
        <taxon>Chromadorea</taxon>
        <taxon>Rhabditida</taxon>
        <taxon>Rhabditina</taxon>
        <taxon>Rhabditomorpha</taxon>
        <taxon>Strongyloidea</taxon>
        <taxon>Trichostrongylidae</taxon>
        <taxon>Teladorsagia</taxon>
    </lineage>
</organism>
<evidence type="ECO:0008006" key="11">
    <source>
        <dbReference type="Google" id="ProtNLM"/>
    </source>
</evidence>
<evidence type="ECO:0000256" key="2">
    <source>
        <dbReference type="ARBA" id="ARBA00007025"/>
    </source>
</evidence>
<keyword evidence="4" id="KW-0378">Hydrolase</keyword>
<proteinExistence type="inferred from homology"/>
<dbReference type="GO" id="GO:0004386">
    <property type="term" value="F:helicase activity"/>
    <property type="evidence" value="ECO:0007669"/>
    <property type="project" value="UniProtKB-KW"/>
</dbReference>
<keyword evidence="3" id="KW-0547">Nucleotide-binding</keyword>
<feature type="non-terminal residue" evidence="9">
    <location>
        <position position="1"/>
    </location>
</feature>
<dbReference type="GO" id="GO:0005634">
    <property type="term" value="C:nucleus"/>
    <property type="evidence" value="ECO:0007669"/>
    <property type="project" value="UniProtKB-SubCell"/>
</dbReference>
<protein>
    <recommendedName>
        <fullName evidence="11">SNF2 N-terminal domain-containing protein</fullName>
    </recommendedName>
</protein>
<evidence type="ECO:0000256" key="3">
    <source>
        <dbReference type="ARBA" id="ARBA00022741"/>
    </source>
</evidence>
<comment type="similarity">
    <text evidence="2">Belongs to the SNF2/RAD54 helicase family.</text>
</comment>
<keyword evidence="4" id="KW-0347">Helicase</keyword>
<dbReference type="Gene3D" id="3.40.50.10810">
    <property type="entry name" value="Tandem AAA-ATPase domain"/>
    <property type="match status" value="1"/>
</dbReference>
<keyword evidence="7" id="KW-0539">Nucleus</keyword>
<evidence type="ECO:0000313" key="9">
    <source>
        <dbReference type="EMBL" id="PIO57487.1"/>
    </source>
</evidence>
<dbReference type="InterPro" id="IPR044574">
    <property type="entry name" value="ARIP4-like"/>
</dbReference>
<evidence type="ECO:0000256" key="7">
    <source>
        <dbReference type="ARBA" id="ARBA00023242"/>
    </source>
</evidence>
<evidence type="ECO:0000256" key="4">
    <source>
        <dbReference type="ARBA" id="ARBA00022806"/>
    </source>
</evidence>
<dbReference type="InterPro" id="IPR038718">
    <property type="entry name" value="SNF2-like_sf"/>
</dbReference>
<dbReference type="PANTHER" id="PTHR45797">
    <property type="entry name" value="RAD54-LIKE"/>
    <property type="match status" value="1"/>
</dbReference>
<name>A0A2G9THQ3_TELCI</name>
<evidence type="ECO:0000256" key="1">
    <source>
        <dbReference type="ARBA" id="ARBA00004123"/>
    </source>
</evidence>
<dbReference type="GO" id="GO:0016887">
    <property type="term" value="F:ATP hydrolysis activity"/>
    <property type="evidence" value="ECO:0007669"/>
    <property type="project" value="InterPro"/>
</dbReference>
<evidence type="ECO:0000256" key="8">
    <source>
        <dbReference type="SAM" id="MobiDB-lite"/>
    </source>
</evidence>
<evidence type="ECO:0000256" key="5">
    <source>
        <dbReference type="ARBA" id="ARBA00022840"/>
    </source>
</evidence>
<feature type="compositionally biased region" description="Acidic residues" evidence="8">
    <location>
        <begin position="62"/>
        <end position="84"/>
    </location>
</feature>
<keyword evidence="5" id="KW-0067">ATP-binding</keyword>
<feature type="compositionally biased region" description="Acidic residues" evidence="8">
    <location>
        <begin position="222"/>
        <end position="239"/>
    </location>
</feature>
<comment type="subcellular location">
    <subcellularLocation>
        <location evidence="1">Nucleus</location>
    </subcellularLocation>
</comment>
<feature type="compositionally biased region" description="Low complexity" evidence="8">
    <location>
        <begin position="173"/>
        <end position="182"/>
    </location>
</feature>
<dbReference type="EMBL" id="KZ365318">
    <property type="protein sequence ID" value="PIO57487.1"/>
    <property type="molecule type" value="Genomic_DNA"/>
</dbReference>